<reference evidence="2" key="2">
    <citation type="journal article" date="2015" name="Data Brief">
        <title>Shoot transcriptome of the giant reed, Arundo donax.</title>
        <authorList>
            <person name="Barrero R.A."/>
            <person name="Guerrero F.D."/>
            <person name="Moolhuijzen P."/>
            <person name="Goolsby J.A."/>
            <person name="Tidwell J."/>
            <person name="Bellgard S.E."/>
            <person name="Bellgard M.I."/>
        </authorList>
    </citation>
    <scope>NUCLEOTIDE SEQUENCE</scope>
    <source>
        <tissue evidence="2">Shoot tissue taken approximately 20 cm above the soil surface</tissue>
    </source>
</reference>
<name>A0A0A8YRM7_ARUDO</name>
<protein>
    <submittedName>
        <fullName evidence="2">Uncharacterized protein</fullName>
    </submittedName>
</protein>
<dbReference type="AlphaFoldDB" id="A0A0A8YRM7"/>
<reference evidence="2" key="1">
    <citation type="submission" date="2014-09" db="EMBL/GenBank/DDBJ databases">
        <authorList>
            <person name="Magalhaes I.L.F."/>
            <person name="Oliveira U."/>
            <person name="Santos F.R."/>
            <person name="Vidigal T.H.D.A."/>
            <person name="Brescovit A.D."/>
            <person name="Santos A.J."/>
        </authorList>
    </citation>
    <scope>NUCLEOTIDE SEQUENCE</scope>
    <source>
        <tissue evidence="2">Shoot tissue taken approximately 20 cm above the soil surface</tissue>
    </source>
</reference>
<proteinExistence type="predicted"/>
<accession>A0A0A8YRM7</accession>
<feature type="region of interest" description="Disordered" evidence="1">
    <location>
        <begin position="1"/>
        <end position="25"/>
    </location>
</feature>
<organism evidence="2">
    <name type="scientific">Arundo donax</name>
    <name type="common">Giant reed</name>
    <name type="synonym">Donax arundinaceus</name>
    <dbReference type="NCBI Taxonomy" id="35708"/>
    <lineage>
        <taxon>Eukaryota</taxon>
        <taxon>Viridiplantae</taxon>
        <taxon>Streptophyta</taxon>
        <taxon>Embryophyta</taxon>
        <taxon>Tracheophyta</taxon>
        <taxon>Spermatophyta</taxon>
        <taxon>Magnoliopsida</taxon>
        <taxon>Liliopsida</taxon>
        <taxon>Poales</taxon>
        <taxon>Poaceae</taxon>
        <taxon>PACMAD clade</taxon>
        <taxon>Arundinoideae</taxon>
        <taxon>Arundineae</taxon>
        <taxon>Arundo</taxon>
    </lineage>
</organism>
<evidence type="ECO:0000256" key="1">
    <source>
        <dbReference type="SAM" id="MobiDB-lite"/>
    </source>
</evidence>
<feature type="compositionally biased region" description="Basic and acidic residues" evidence="1">
    <location>
        <begin position="1"/>
        <end position="11"/>
    </location>
</feature>
<dbReference type="EMBL" id="GBRH01272853">
    <property type="protein sequence ID" value="JAD25042.1"/>
    <property type="molecule type" value="Transcribed_RNA"/>
</dbReference>
<evidence type="ECO:0000313" key="2">
    <source>
        <dbReference type="EMBL" id="JAD25042.1"/>
    </source>
</evidence>
<sequence length="25" mass="2898">MIWHGEREDGAKNPLRARLLHPSLT</sequence>